<keyword evidence="1" id="KW-1133">Transmembrane helix</keyword>
<evidence type="ECO:0000256" key="1">
    <source>
        <dbReference type="SAM" id="Phobius"/>
    </source>
</evidence>
<keyword evidence="1" id="KW-0472">Membrane</keyword>
<feature type="transmembrane region" description="Helical" evidence="1">
    <location>
        <begin position="165"/>
        <end position="184"/>
    </location>
</feature>
<feature type="transmembrane region" description="Helical" evidence="1">
    <location>
        <begin position="69"/>
        <end position="91"/>
    </location>
</feature>
<gene>
    <name evidence="2" type="ORF">NEF87_000011</name>
</gene>
<accession>A0ABY6HMD4</accession>
<dbReference type="Proteomes" id="UP001208689">
    <property type="component" value="Chromosome"/>
</dbReference>
<feature type="transmembrane region" description="Helical" evidence="1">
    <location>
        <begin position="129"/>
        <end position="153"/>
    </location>
</feature>
<sequence>MGLILIVLFDIFLDIPQKLIKPISIISGSFCLFFLFIASKTTIYDHRFSKHPSSFIAQTQVNDKKNTTALVIFTGFPIFLTFQSFIVGYLFSNYFSHLKYTKLLASFLYGAVLCVIWMGSVQIDISRIGHLVGVLGMFAFYLTMNICTVILLINLSQEGVQFNPLYFCFAGFEILSSIFYMISYLYDLQHTTPIWFQPGLLQKFWIISFVISLMAYADLFSQSHFYQQTFFE</sequence>
<keyword evidence="3" id="KW-1185">Reference proteome</keyword>
<feature type="transmembrane region" description="Helical" evidence="1">
    <location>
        <begin position="204"/>
        <end position="221"/>
    </location>
</feature>
<evidence type="ECO:0000313" key="2">
    <source>
        <dbReference type="EMBL" id="UYP43726.1"/>
    </source>
</evidence>
<reference evidence="2" key="1">
    <citation type="submission" date="2022-09" db="EMBL/GenBank/DDBJ databases">
        <title>Actin cytoskeleton and complex cell architecture in an #Asgard archaeon.</title>
        <authorList>
            <person name="Ponce Toledo R.I."/>
            <person name="Schleper C."/>
            <person name="Rodrigues Oliveira T."/>
            <person name="Wollweber F."/>
            <person name="Xu J."/>
            <person name="Rittmann S."/>
            <person name="Klingl A."/>
            <person name="Pilhofer M."/>
        </authorList>
    </citation>
    <scope>NUCLEOTIDE SEQUENCE</scope>
    <source>
        <strain evidence="2">B-35</strain>
    </source>
</reference>
<feature type="transmembrane region" description="Helical" evidence="1">
    <location>
        <begin position="19"/>
        <end position="38"/>
    </location>
</feature>
<proteinExistence type="predicted"/>
<dbReference type="EMBL" id="CP104013">
    <property type="protein sequence ID" value="UYP43726.1"/>
    <property type="molecule type" value="Genomic_DNA"/>
</dbReference>
<feature type="transmembrane region" description="Helical" evidence="1">
    <location>
        <begin position="103"/>
        <end position="123"/>
    </location>
</feature>
<protein>
    <submittedName>
        <fullName evidence="2">Uncharacterized protein</fullName>
    </submittedName>
</protein>
<organism evidence="2 3">
    <name type="scientific">Candidatus Lokiarchaeum ossiferum</name>
    <dbReference type="NCBI Taxonomy" id="2951803"/>
    <lineage>
        <taxon>Archaea</taxon>
        <taxon>Promethearchaeati</taxon>
        <taxon>Promethearchaeota</taxon>
        <taxon>Promethearchaeia</taxon>
        <taxon>Promethearchaeales</taxon>
        <taxon>Promethearchaeaceae</taxon>
        <taxon>Candidatus Lokiarchaeum</taxon>
    </lineage>
</organism>
<keyword evidence="1" id="KW-0812">Transmembrane</keyword>
<name>A0ABY6HMD4_9ARCH</name>
<evidence type="ECO:0000313" key="3">
    <source>
        <dbReference type="Proteomes" id="UP001208689"/>
    </source>
</evidence>